<proteinExistence type="inferred from homology"/>
<comment type="similarity">
    <text evidence="6 7">Belongs to the TRAFAC class myosin-kinesin ATPase superfamily. Kinesin family.</text>
</comment>
<feature type="compositionally biased region" description="Low complexity" evidence="8">
    <location>
        <begin position="521"/>
        <end position="572"/>
    </location>
</feature>
<dbReference type="EMBL" id="GL833123">
    <property type="protein sequence ID" value="EGB10606.1"/>
    <property type="molecule type" value="Genomic_DNA"/>
</dbReference>
<evidence type="ECO:0000313" key="12">
    <source>
        <dbReference type="Proteomes" id="UP000002729"/>
    </source>
</evidence>
<evidence type="ECO:0000256" key="6">
    <source>
        <dbReference type="PROSITE-ProRule" id="PRU00283"/>
    </source>
</evidence>
<dbReference type="PROSITE" id="PS50067">
    <property type="entry name" value="KINESIN_MOTOR_2"/>
    <property type="match status" value="1"/>
</dbReference>
<dbReference type="PROSITE" id="PS50020">
    <property type="entry name" value="WW_DOMAIN_2"/>
    <property type="match status" value="1"/>
</dbReference>
<comment type="subcellular location">
    <subcellularLocation>
        <location evidence="1">Cytoplasm</location>
    </subcellularLocation>
</comment>
<keyword evidence="5" id="KW-0175">Coiled coil</keyword>
<dbReference type="InterPro" id="IPR001752">
    <property type="entry name" value="Kinesin_motor_dom"/>
</dbReference>
<evidence type="ECO:0000256" key="3">
    <source>
        <dbReference type="ARBA" id="ARBA00022741"/>
    </source>
</evidence>
<dbReference type="Gene3D" id="2.20.70.10">
    <property type="match status" value="1"/>
</dbReference>
<dbReference type="eggNOG" id="KOG0243">
    <property type="taxonomic scope" value="Eukaryota"/>
</dbReference>
<dbReference type="GO" id="GO:0007018">
    <property type="term" value="P:microtubule-based movement"/>
    <property type="evidence" value="ECO:0007669"/>
    <property type="project" value="InterPro"/>
</dbReference>
<dbReference type="InParanoid" id="F0Y1Z0"/>
<keyword evidence="6 7" id="KW-0505">Motor protein</keyword>
<feature type="region of interest" description="Disordered" evidence="8">
    <location>
        <begin position="508"/>
        <end position="572"/>
    </location>
</feature>
<keyword evidence="12" id="KW-1185">Reference proteome</keyword>
<dbReference type="GeneID" id="20221721"/>
<dbReference type="PANTHER" id="PTHR47969">
    <property type="entry name" value="CHROMOSOME-ASSOCIATED KINESIN KIF4A-RELATED"/>
    <property type="match status" value="1"/>
</dbReference>
<dbReference type="Proteomes" id="UP000002729">
    <property type="component" value="Unassembled WGS sequence"/>
</dbReference>
<accession>F0Y1Z0</accession>
<dbReference type="GO" id="GO:0005524">
    <property type="term" value="F:ATP binding"/>
    <property type="evidence" value="ECO:0007669"/>
    <property type="project" value="UniProtKB-UniRule"/>
</dbReference>
<evidence type="ECO:0000256" key="2">
    <source>
        <dbReference type="ARBA" id="ARBA00022490"/>
    </source>
</evidence>
<dbReference type="InterPro" id="IPR019821">
    <property type="entry name" value="Kinesin_motor_CS"/>
</dbReference>
<feature type="region of interest" description="Disordered" evidence="8">
    <location>
        <begin position="389"/>
        <end position="408"/>
    </location>
</feature>
<dbReference type="OMA" id="FTIVIEM"/>
<evidence type="ECO:0000259" key="10">
    <source>
        <dbReference type="PROSITE" id="PS50067"/>
    </source>
</evidence>
<sequence>METVSVFARVRPLSAREAREGEGRAVYAQAAHGAVSVASAYGGDGDRAFRFERVFDEDASQGDVFAACCAPLVACALEGTNASILTYGQTGTGKTHTMLGHDVWRLAAECARAAADRTSDGERGLIPRAMACLFGALKRSRARACVKVSYVEIHNERVVDLLRPPDGDGEPAALDIRDDAERGMIALGAEEVEVGAEDQVLDVLWFGAENRAMCATDLNERSSRSHTIFAVAIERLDRDGRLLRSKLNLVDLAGSEKFDCTQAARIKELTSINQSLSALANVVGALIAGKAHVPYRASKLTRLLQDSLGGTCKAAFVATMSPCASAVEETLSTLHFARRAMKVRVFAAPNVEAADTGGGGGGGARELRNALAVARQEIARLEKVVRQQRRGVAAPDAPSDAPATARARDLAERRAALAKEWAARGASAASAVDRRDWLERYHAWLRDLPPLAPADMAGASVDLRERVALMEASVLVQSEELATATASFDAERKALARERDDARAALRRARDGALVAEEPKATTATRRPSAAAKTAAKVPSAKAAAKPAAAARRASAAANRKAAPAPAPAAKPRAVIDEDALAVLRSVGVDASTLDKLVRGAAANGANGAADPPPPPPEENRAANAAPAKKKKRPVVARHLDAATGVYYYYDRKTKETTWEPPPNWDPANGT</sequence>
<dbReference type="GO" id="GO:0007052">
    <property type="term" value="P:mitotic spindle organization"/>
    <property type="evidence" value="ECO:0007669"/>
    <property type="project" value="TreeGrafter"/>
</dbReference>
<dbReference type="Pfam" id="PF00225">
    <property type="entry name" value="Kinesin"/>
    <property type="match status" value="1"/>
</dbReference>
<dbReference type="SUPFAM" id="SSF52540">
    <property type="entry name" value="P-loop containing nucleoside triphosphate hydrolases"/>
    <property type="match status" value="1"/>
</dbReference>
<gene>
    <name evidence="11" type="ORF">AURANDRAFT_36466</name>
</gene>
<evidence type="ECO:0000256" key="5">
    <source>
        <dbReference type="ARBA" id="ARBA00023054"/>
    </source>
</evidence>
<dbReference type="GO" id="GO:0003777">
    <property type="term" value="F:microtubule motor activity"/>
    <property type="evidence" value="ECO:0007669"/>
    <property type="project" value="InterPro"/>
</dbReference>
<keyword evidence="4 6" id="KW-0067">ATP-binding</keyword>
<keyword evidence="7" id="KW-0493">Microtubule</keyword>
<keyword evidence="2" id="KW-0963">Cytoplasm</keyword>
<protein>
    <recommendedName>
        <fullName evidence="7">Kinesin-like protein</fullName>
    </recommendedName>
</protein>
<feature type="domain" description="Kinesin motor" evidence="10">
    <location>
        <begin position="3"/>
        <end position="343"/>
    </location>
</feature>
<dbReference type="InterPro" id="IPR036961">
    <property type="entry name" value="Kinesin_motor_dom_sf"/>
</dbReference>
<dbReference type="OrthoDB" id="3176171at2759"/>
<dbReference type="CDD" id="cd00106">
    <property type="entry name" value="KISc"/>
    <property type="match status" value="1"/>
</dbReference>
<dbReference type="PANTHER" id="PTHR47969:SF15">
    <property type="entry name" value="CHROMOSOME-ASSOCIATED KINESIN KIF4A-RELATED"/>
    <property type="match status" value="1"/>
</dbReference>
<evidence type="ECO:0000256" key="8">
    <source>
        <dbReference type="SAM" id="MobiDB-lite"/>
    </source>
</evidence>
<dbReference type="RefSeq" id="XP_009034211.1">
    <property type="nucleotide sequence ID" value="XM_009035963.1"/>
</dbReference>
<dbReference type="InterPro" id="IPR001202">
    <property type="entry name" value="WW_dom"/>
</dbReference>
<evidence type="ECO:0000256" key="4">
    <source>
        <dbReference type="ARBA" id="ARBA00022840"/>
    </source>
</evidence>
<dbReference type="GO" id="GO:0005737">
    <property type="term" value="C:cytoplasm"/>
    <property type="evidence" value="ECO:0007669"/>
    <property type="project" value="UniProtKB-SubCell"/>
</dbReference>
<dbReference type="InterPro" id="IPR027640">
    <property type="entry name" value="Kinesin-like_fam"/>
</dbReference>
<feature type="compositionally biased region" description="Low complexity" evidence="8">
    <location>
        <begin position="393"/>
        <end position="405"/>
    </location>
</feature>
<dbReference type="GO" id="GO:0051231">
    <property type="term" value="P:spindle elongation"/>
    <property type="evidence" value="ECO:0007669"/>
    <property type="project" value="TreeGrafter"/>
</dbReference>
<keyword evidence="3 6" id="KW-0547">Nucleotide-binding</keyword>
<dbReference type="GO" id="GO:0008017">
    <property type="term" value="F:microtubule binding"/>
    <property type="evidence" value="ECO:0007669"/>
    <property type="project" value="InterPro"/>
</dbReference>
<dbReference type="GO" id="GO:0005875">
    <property type="term" value="C:microtubule associated complex"/>
    <property type="evidence" value="ECO:0007669"/>
    <property type="project" value="TreeGrafter"/>
</dbReference>
<name>F0Y1Z0_AURAN</name>
<dbReference type="Pfam" id="PF00397">
    <property type="entry name" value="WW"/>
    <property type="match status" value="1"/>
</dbReference>
<dbReference type="CDD" id="cd00201">
    <property type="entry name" value="WW"/>
    <property type="match status" value="1"/>
</dbReference>
<feature type="binding site" evidence="6">
    <location>
        <begin position="88"/>
        <end position="95"/>
    </location>
    <ligand>
        <name>ATP</name>
        <dbReference type="ChEBI" id="CHEBI:30616"/>
    </ligand>
</feature>
<dbReference type="SUPFAM" id="SSF51045">
    <property type="entry name" value="WW domain"/>
    <property type="match status" value="1"/>
</dbReference>
<dbReference type="GO" id="GO:0005874">
    <property type="term" value="C:microtubule"/>
    <property type="evidence" value="ECO:0007669"/>
    <property type="project" value="UniProtKB-KW"/>
</dbReference>
<dbReference type="PRINTS" id="PR00380">
    <property type="entry name" value="KINESINHEAVY"/>
</dbReference>
<dbReference type="PROSITE" id="PS00411">
    <property type="entry name" value="KINESIN_MOTOR_1"/>
    <property type="match status" value="1"/>
</dbReference>
<evidence type="ECO:0000259" key="9">
    <source>
        <dbReference type="PROSITE" id="PS50020"/>
    </source>
</evidence>
<dbReference type="Gene3D" id="3.40.850.10">
    <property type="entry name" value="Kinesin motor domain"/>
    <property type="match status" value="1"/>
</dbReference>
<dbReference type="InterPro" id="IPR036020">
    <property type="entry name" value="WW_dom_sf"/>
</dbReference>
<dbReference type="SMART" id="SM00129">
    <property type="entry name" value="KISc"/>
    <property type="match status" value="1"/>
</dbReference>
<dbReference type="KEGG" id="aaf:AURANDRAFT_36466"/>
<reference evidence="11 12" key="1">
    <citation type="journal article" date="2011" name="Proc. Natl. Acad. Sci. U.S.A.">
        <title>Niche of harmful alga Aureococcus anophagefferens revealed through ecogenomics.</title>
        <authorList>
            <person name="Gobler C.J."/>
            <person name="Berry D.L."/>
            <person name="Dyhrman S.T."/>
            <person name="Wilhelm S.W."/>
            <person name="Salamov A."/>
            <person name="Lobanov A.V."/>
            <person name="Zhang Y."/>
            <person name="Collier J.L."/>
            <person name="Wurch L.L."/>
            <person name="Kustka A.B."/>
            <person name="Dill B.D."/>
            <person name="Shah M."/>
            <person name="VerBerkmoes N.C."/>
            <person name="Kuo A."/>
            <person name="Terry A."/>
            <person name="Pangilinan J."/>
            <person name="Lindquist E.A."/>
            <person name="Lucas S."/>
            <person name="Paulsen I.T."/>
            <person name="Hattenrath-Lehmann T.K."/>
            <person name="Talmage S.C."/>
            <person name="Walker E.A."/>
            <person name="Koch F."/>
            <person name="Burson A.M."/>
            <person name="Marcoval M.A."/>
            <person name="Tang Y.Z."/>
            <person name="Lecleir G.R."/>
            <person name="Coyne K.J."/>
            <person name="Berg G.M."/>
            <person name="Bertrand E.M."/>
            <person name="Saito M.A."/>
            <person name="Gladyshev V.N."/>
            <person name="Grigoriev I.V."/>
        </authorList>
    </citation>
    <scope>NUCLEOTIDE SEQUENCE [LARGE SCALE GENOMIC DNA]</scope>
    <source>
        <strain evidence="12">CCMP 1984</strain>
    </source>
</reference>
<feature type="region of interest" description="Disordered" evidence="8">
    <location>
        <begin position="604"/>
        <end position="637"/>
    </location>
</feature>
<feature type="domain" description="WW" evidence="9">
    <location>
        <begin position="644"/>
        <end position="664"/>
    </location>
</feature>
<dbReference type="AlphaFoldDB" id="F0Y1Z0"/>
<organism evidence="12">
    <name type="scientific">Aureococcus anophagefferens</name>
    <name type="common">Harmful bloom alga</name>
    <dbReference type="NCBI Taxonomy" id="44056"/>
    <lineage>
        <taxon>Eukaryota</taxon>
        <taxon>Sar</taxon>
        <taxon>Stramenopiles</taxon>
        <taxon>Ochrophyta</taxon>
        <taxon>Pelagophyceae</taxon>
        <taxon>Pelagomonadales</taxon>
        <taxon>Pelagomonadaceae</taxon>
        <taxon>Aureococcus</taxon>
    </lineage>
</organism>
<evidence type="ECO:0000313" key="11">
    <source>
        <dbReference type="EMBL" id="EGB10606.1"/>
    </source>
</evidence>
<evidence type="ECO:0000256" key="1">
    <source>
        <dbReference type="ARBA" id="ARBA00004496"/>
    </source>
</evidence>
<evidence type="ECO:0000256" key="7">
    <source>
        <dbReference type="RuleBase" id="RU000394"/>
    </source>
</evidence>
<dbReference type="InterPro" id="IPR027417">
    <property type="entry name" value="P-loop_NTPase"/>
</dbReference>